<gene>
    <name evidence="2" type="ORF">Bca52824_034710</name>
</gene>
<organism evidence="2 3">
    <name type="scientific">Brassica carinata</name>
    <name type="common">Ethiopian mustard</name>
    <name type="synonym">Abyssinian cabbage</name>
    <dbReference type="NCBI Taxonomy" id="52824"/>
    <lineage>
        <taxon>Eukaryota</taxon>
        <taxon>Viridiplantae</taxon>
        <taxon>Streptophyta</taxon>
        <taxon>Embryophyta</taxon>
        <taxon>Tracheophyta</taxon>
        <taxon>Spermatophyta</taxon>
        <taxon>Magnoliopsida</taxon>
        <taxon>eudicotyledons</taxon>
        <taxon>Gunneridae</taxon>
        <taxon>Pentapetalae</taxon>
        <taxon>rosids</taxon>
        <taxon>malvids</taxon>
        <taxon>Brassicales</taxon>
        <taxon>Brassicaceae</taxon>
        <taxon>Brassiceae</taxon>
        <taxon>Brassica</taxon>
    </lineage>
</organism>
<dbReference type="Pfam" id="PF22486">
    <property type="entry name" value="MATH_2"/>
    <property type="match status" value="2"/>
</dbReference>
<keyword evidence="3" id="KW-1185">Reference proteome</keyword>
<protein>
    <recommendedName>
        <fullName evidence="1">MATH domain-containing protein</fullName>
    </recommendedName>
</protein>
<sequence length="306" mass="35043">MVSTFEDTIKGQLTASRNSHFVMVDGMSKLMTRKINQCQSSDFHIDGLQWRLIISWKNAQKDNLYLRLQITDKKCTGRNWSVNCICFFSLADERGDHHPILEPFPACFKEDSKPNPKSIPWGTLKQRFLVNDKAVFITSITNVVASFAGIPIRRRNLGTAECIKLFEVPQNNSRFTWKITRFSSFNGKRHSSYEFTVGPRRWKIVMYPEGKAGNFSLYLAASDYVTSAPKTPTFANYKLRVLDQVNRNHHEAGYKNWFSDTSETSGKGTSKFMPLEELHDPSNGYLVNDQIFIGVEFLLVSITENL</sequence>
<evidence type="ECO:0000313" key="2">
    <source>
        <dbReference type="EMBL" id="KAG2298238.1"/>
    </source>
</evidence>
<dbReference type="PANTHER" id="PTHR46162:SF40">
    <property type="entry name" value="TRAF-LIKE FAMILY PROTEIN"/>
    <property type="match status" value="1"/>
</dbReference>
<dbReference type="SMART" id="SM00061">
    <property type="entry name" value="MATH"/>
    <property type="match status" value="2"/>
</dbReference>
<accession>A0A8X7RZ77</accession>
<proteinExistence type="predicted"/>
<reference evidence="2 3" key="1">
    <citation type="submission" date="2020-02" db="EMBL/GenBank/DDBJ databases">
        <authorList>
            <person name="Ma Q."/>
            <person name="Huang Y."/>
            <person name="Song X."/>
            <person name="Pei D."/>
        </authorList>
    </citation>
    <scope>NUCLEOTIDE SEQUENCE [LARGE SCALE GENOMIC DNA]</scope>
    <source>
        <strain evidence="2">Sxm20200214</strain>
        <tissue evidence="2">Leaf</tissue>
    </source>
</reference>
<dbReference type="CDD" id="cd00121">
    <property type="entry name" value="MATH"/>
    <property type="match status" value="2"/>
</dbReference>
<feature type="domain" description="MATH" evidence="1">
    <location>
        <begin position="172"/>
        <end position="297"/>
    </location>
</feature>
<dbReference type="PROSITE" id="PS50144">
    <property type="entry name" value="MATH"/>
    <property type="match status" value="1"/>
</dbReference>
<dbReference type="OrthoDB" id="192247at2759"/>
<dbReference type="SUPFAM" id="SSF49599">
    <property type="entry name" value="TRAF domain-like"/>
    <property type="match status" value="2"/>
</dbReference>
<dbReference type="InterPro" id="IPR008974">
    <property type="entry name" value="TRAF-like"/>
</dbReference>
<dbReference type="Proteomes" id="UP000886595">
    <property type="component" value="Unassembled WGS sequence"/>
</dbReference>
<comment type="caution">
    <text evidence="2">The sequence shown here is derived from an EMBL/GenBank/DDBJ whole genome shotgun (WGS) entry which is preliminary data.</text>
</comment>
<name>A0A8X7RZ77_BRACI</name>
<dbReference type="EMBL" id="JAAMPC010000008">
    <property type="protein sequence ID" value="KAG2298238.1"/>
    <property type="molecule type" value="Genomic_DNA"/>
</dbReference>
<evidence type="ECO:0000259" key="1">
    <source>
        <dbReference type="PROSITE" id="PS50144"/>
    </source>
</evidence>
<dbReference type="InterPro" id="IPR002083">
    <property type="entry name" value="MATH/TRAF_dom"/>
</dbReference>
<dbReference type="AlphaFoldDB" id="A0A8X7RZ77"/>
<evidence type="ECO:0000313" key="3">
    <source>
        <dbReference type="Proteomes" id="UP000886595"/>
    </source>
</evidence>
<dbReference type="PANTHER" id="PTHR46162">
    <property type="entry name" value="TRAF-LIKE FAMILY PROTEIN"/>
    <property type="match status" value="1"/>
</dbReference>
<dbReference type="Gene3D" id="2.60.210.10">
    <property type="entry name" value="Apoptosis, Tumor Necrosis Factor Receptor Associated Protein 2, Chain A"/>
    <property type="match status" value="2"/>
</dbReference>